<dbReference type="EMBL" id="KQ086780">
    <property type="protein sequence ID" value="KLO04021.1"/>
    <property type="molecule type" value="Genomic_DNA"/>
</dbReference>
<dbReference type="InParanoid" id="A0A0H2RGG0"/>
<reference evidence="1 2" key="1">
    <citation type="submission" date="2015-04" db="EMBL/GenBank/DDBJ databases">
        <title>Complete genome sequence of Schizopora paradoxa KUC8140, a cosmopolitan wood degrader in East Asia.</title>
        <authorList>
            <consortium name="DOE Joint Genome Institute"/>
            <person name="Min B."/>
            <person name="Park H."/>
            <person name="Jang Y."/>
            <person name="Kim J.-J."/>
            <person name="Kim K.H."/>
            <person name="Pangilinan J."/>
            <person name="Lipzen A."/>
            <person name="Riley R."/>
            <person name="Grigoriev I.V."/>
            <person name="Spatafora J.W."/>
            <person name="Choi I.-G."/>
        </authorList>
    </citation>
    <scope>NUCLEOTIDE SEQUENCE [LARGE SCALE GENOMIC DNA]</scope>
    <source>
        <strain evidence="1 2">KUC8140</strain>
    </source>
</reference>
<gene>
    <name evidence="1" type="ORF">SCHPADRAFT_948065</name>
</gene>
<sequence length="591" mass="67747">MPWTANEEQSGFSDDRLFSSEDEMEVDSFLTLKSNFSGLSQRNVDSGAGSAGQTTSVPAAAVAQQQEVPAVVAQQQEAYVESTSSESASKETKNEHSIGTIPLELRSRIYEFVIDLGDAEVQALKLVGKEFYYEVTSVQFLDAGISHSWGARYKFENRQIPQKQTFSFKHFEQYKYLATWRQCKFFKPIHRMEFILPSHSSHDDEGQVEATRRQQAMKDIARFFNSLPKTCAQAYVDELSIDFDITVSLEAFNTVETQKVLNNTYRTGYKNLELYSVEGWTWTPSFLTDITNRGTVSISPFMVDLHVFGSAFFLPDIAPWFYALLHGRSKFKKLSLRGIGLPPLDLSKLLMKCQTTTLEKLDLESVWPYDFWHLVKQNPSIKKIEVHFTDKDVATVKNEFHDYLDEPAQLFDLEEIRGRACSVRRLLPLIIIPECRRLEDVVINLDHNADTGLYFDIDIIQSIFTHLASHRIQMARLSVTIPPFSHFSDARFPSPLHMEVTELRVYFRLYSPECLTRLLVPFVEWLRSFHITSLRGLKKIVINLPSDLYNIDMCTELQYNSLMPSLPGLSISVLTPFKAKLIRVTENINSQ</sequence>
<protein>
    <recommendedName>
        <fullName evidence="3">F-box domain-containing protein</fullName>
    </recommendedName>
</protein>
<accession>A0A0H2RGG0</accession>
<proteinExistence type="predicted"/>
<evidence type="ECO:0000313" key="1">
    <source>
        <dbReference type="EMBL" id="KLO04021.1"/>
    </source>
</evidence>
<dbReference type="Proteomes" id="UP000053477">
    <property type="component" value="Unassembled WGS sequence"/>
</dbReference>
<evidence type="ECO:0000313" key="2">
    <source>
        <dbReference type="Proteomes" id="UP000053477"/>
    </source>
</evidence>
<organism evidence="1 2">
    <name type="scientific">Schizopora paradoxa</name>
    <dbReference type="NCBI Taxonomy" id="27342"/>
    <lineage>
        <taxon>Eukaryota</taxon>
        <taxon>Fungi</taxon>
        <taxon>Dikarya</taxon>
        <taxon>Basidiomycota</taxon>
        <taxon>Agaricomycotina</taxon>
        <taxon>Agaricomycetes</taxon>
        <taxon>Hymenochaetales</taxon>
        <taxon>Schizoporaceae</taxon>
        <taxon>Schizopora</taxon>
    </lineage>
</organism>
<dbReference type="AlphaFoldDB" id="A0A0H2RGG0"/>
<keyword evidence="2" id="KW-1185">Reference proteome</keyword>
<evidence type="ECO:0008006" key="3">
    <source>
        <dbReference type="Google" id="ProtNLM"/>
    </source>
</evidence>
<name>A0A0H2RGG0_9AGAM</name>